<evidence type="ECO:0000256" key="4">
    <source>
        <dbReference type="SAM" id="SignalP"/>
    </source>
</evidence>
<comment type="caution">
    <text evidence="5">The sequence shown here is derived from an EMBL/GenBank/DDBJ whole genome shotgun (WGS) entry which is preliminary data.</text>
</comment>
<dbReference type="SMART" id="SM00935">
    <property type="entry name" value="OmpH"/>
    <property type="match status" value="1"/>
</dbReference>
<dbReference type="AlphaFoldDB" id="A0A9X0WHP9"/>
<accession>A0A9X0WHP9</accession>
<dbReference type="SUPFAM" id="SSF111384">
    <property type="entry name" value="OmpH-like"/>
    <property type="match status" value="1"/>
</dbReference>
<feature type="coiled-coil region" evidence="3">
    <location>
        <begin position="81"/>
        <end position="115"/>
    </location>
</feature>
<dbReference type="InterPro" id="IPR024930">
    <property type="entry name" value="Skp_dom_sf"/>
</dbReference>
<dbReference type="InterPro" id="IPR005632">
    <property type="entry name" value="Chaperone_Skp"/>
</dbReference>
<dbReference type="PANTHER" id="PTHR35089">
    <property type="entry name" value="CHAPERONE PROTEIN SKP"/>
    <property type="match status" value="1"/>
</dbReference>
<evidence type="ECO:0000313" key="5">
    <source>
        <dbReference type="EMBL" id="MBK1644726.1"/>
    </source>
</evidence>
<organism evidence="5 6">
    <name type="scientific">Thiocapsa imhoffii</name>
    <dbReference type="NCBI Taxonomy" id="382777"/>
    <lineage>
        <taxon>Bacteria</taxon>
        <taxon>Pseudomonadati</taxon>
        <taxon>Pseudomonadota</taxon>
        <taxon>Gammaproteobacteria</taxon>
        <taxon>Chromatiales</taxon>
        <taxon>Chromatiaceae</taxon>
        <taxon>Thiocapsa</taxon>
    </lineage>
</organism>
<dbReference type="Pfam" id="PF03938">
    <property type="entry name" value="OmpH"/>
    <property type="match status" value="1"/>
</dbReference>
<dbReference type="GO" id="GO:0050821">
    <property type="term" value="P:protein stabilization"/>
    <property type="evidence" value="ECO:0007669"/>
    <property type="project" value="TreeGrafter"/>
</dbReference>
<evidence type="ECO:0000256" key="3">
    <source>
        <dbReference type="SAM" id="Coils"/>
    </source>
</evidence>
<keyword evidence="3" id="KW-0175">Coiled coil</keyword>
<evidence type="ECO:0000313" key="6">
    <source>
        <dbReference type="Proteomes" id="UP001138802"/>
    </source>
</evidence>
<proteinExistence type="inferred from homology"/>
<evidence type="ECO:0000256" key="2">
    <source>
        <dbReference type="ARBA" id="ARBA00022729"/>
    </source>
</evidence>
<dbReference type="PANTHER" id="PTHR35089:SF1">
    <property type="entry name" value="CHAPERONE PROTEIN SKP"/>
    <property type="match status" value="1"/>
</dbReference>
<keyword evidence="2 4" id="KW-0732">Signal</keyword>
<feature type="signal peptide" evidence="4">
    <location>
        <begin position="1"/>
        <end position="22"/>
    </location>
</feature>
<name>A0A9X0WHP9_9GAMM</name>
<dbReference type="GO" id="GO:0005829">
    <property type="term" value="C:cytosol"/>
    <property type="evidence" value="ECO:0007669"/>
    <property type="project" value="TreeGrafter"/>
</dbReference>
<gene>
    <name evidence="5" type="ORF">CKO25_08710</name>
</gene>
<sequence>MTRSSLALALLVSSILPLEVVATTVGYVDMQQVLEESKVGKRVQEQLRAEFEPRGQALGEEEQAIRQLQMNLERDGPLMSADQVSAQEAEIQTRIEAFQEQANAIQLEVAKAQQEKSREIIIPARDSINAVAKKKKVGVVLEPGMSGLLYVDEALDLTGDVIKDLDAKTP</sequence>
<evidence type="ECO:0000256" key="1">
    <source>
        <dbReference type="ARBA" id="ARBA00009091"/>
    </source>
</evidence>
<protein>
    <submittedName>
        <fullName evidence="5">Molecular chaperone Skp</fullName>
    </submittedName>
</protein>
<keyword evidence="6" id="KW-1185">Reference proteome</keyword>
<reference evidence="5 6" key="1">
    <citation type="journal article" date="2020" name="Microorganisms">
        <title>Osmotic Adaptation and Compatible Solute Biosynthesis of Phototrophic Bacteria as Revealed from Genome Analyses.</title>
        <authorList>
            <person name="Imhoff J.F."/>
            <person name="Rahn T."/>
            <person name="Kunzel S."/>
            <person name="Keller A."/>
            <person name="Neulinger S.C."/>
        </authorList>
    </citation>
    <scope>NUCLEOTIDE SEQUENCE [LARGE SCALE GENOMIC DNA]</scope>
    <source>
        <strain evidence="5 6">DSM 21303</strain>
    </source>
</reference>
<feature type="chain" id="PRO_5040849170" evidence="4">
    <location>
        <begin position="23"/>
        <end position="170"/>
    </location>
</feature>
<dbReference type="Proteomes" id="UP001138802">
    <property type="component" value="Unassembled WGS sequence"/>
</dbReference>
<dbReference type="Gene3D" id="3.30.910.20">
    <property type="entry name" value="Skp domain"/>
    <property type="match status" value="1"/>
</dbReference>
<dbReference type="GO" id="GO:0051082">
    <property type="term" value="F:unfolded protein binding"/>
    <property type="evidence" value="ECO:0007669"/>
    <property type="project" value="InterPro"/>
</dbReference>
<comment type="similarity">
    <text evidence="1">Belongs to the Skp family.</text>
</comment>
<dbReference type="EMBL" id="NRSD01000007">
    <property type="protein sequence ID" value="MBK1644726.1"/>
    <property type="molecule type" value="Genomic_DNA"/>
</dbReference>
<dbReference type="RefSeq" id="WP_200387538.1">
    <property type="nucleotide sequence ID" value="NZ_NRSD01000007.1"/>
</dbReference>